<evidence type="ECO:0000313" key="1">
    <source>
        <dbReference type="EMBL" id="EJB28632.1"/>
    </source>
</evidence>
<sequence length="231" mass="29152">MEFSLGNLIRLKGFKEANERDYQENWLNDSDFQERLQRWRQLRNTPEETNYREFEEIKEMVLYFRDLSLFYLDWYDLSKRKTKQHRENVDYHNELLQLDYSLANLSILKGYKERNNEVYQSELNDEEFQNNLREWKDLNEREFEKIKEMILLFRDFQEFSIQNDYSLSQEKIQDYSERIVRHNNMLQLRNSPENFYEFRRFKEVNEKDYENLLNNENLQKKLREWRRTKRR</sequence>
<evidence type="ECO:0000313" key="2">
    <source>
        <dbReference type="Proteomes" id="UP000003402"/>
    </source>
</evidence>
<protein>
    <submittedName>
        <fullName evidence="1">Uncharacterized protein</fullName>
    </submittedName>
</protein>
<accession>J0ITW5</accession>
<dbReference type="RefSeq" id="WP_000396001.1">
    <property type="nucleotide sequence ID" value="NZ_AKNU01000004.1"/>
</dbReference>
<organism evidence="1 2">
    <name type="scientific">Helicobacter pylori NQ4099</name>
    <dbReference type="NCBI Taxonomy" id="992026"/>
    <lineage>
        <taxon>Bacteria</taxon>
        <taxon>Pseudomonadati</taxon>
        <taxon>Campylobacterota</taxon>
        <taxon>Epsilonproteobacteria</taxon>
        <taxon>Campylobacterales</taxon>
        <taxon>Helicobacteraceae</taxon>
        <taxon>Helicobacter</taxon>
    </lineage>
</organism>
<proteinExistence type="predicted"/>
<dbReference type="AlphaFoldDB" id="J0ITW5"/>
<dbReference type="Proteomes" id="UP000003402">
    <property type="component" value="Unassembled WGS sequence"/>
</dbReference>
<name>J0ITW5_HELPX</name>
<dbReference type="PATRIC" id="fig|992026.3.peg.1203"/>
<dbReference type="EMBL" id="AKNU01000004">
    <property type="protein sequence ID" value="EJB28632.1"/>
    <property type="molecule type" value="Genomic_DNA"/>
</dbReference>
<gene>
    <name evidence="1" type="ORF">HPNQ4099_1237</name>
</gene>
<comment type="caution">
    <text evidence="1">The sequence shown here is derived from an EMBL/GenBank/DDBJ whole genome shotgun (WGS) entry which is preliminary data.</text>
</comment>
<reference evidence="1 2" key="1">
    <citation type="journal article" date="2013" name="Pathog. Dis.">
        <title>Genome sequences of 65 Helicobacter pylori strains isolated from asymptomatic individuals and patients with gastric cancer, peptic ulcer disease, or gastritis.</title>
        <authorList>
            <person name="Blanchard T.G."/>
            <person name="Czinn S.J."/>
            <person name="Correa P."/>
            <person name="Nakazawa T."/>
            <person name="Keelan M."/>
            <person name="Morningstar L."/>
            <person name="Santana-Cruz I."/>
            <person name="Maroo A."/>
            <person name="McCracken C."/>
            <person name="Shefchek K."/>
            <person name="Daugherty S."/>
            <person name="Song Y."/>
            <person name="Fraser C.M."/>
            <person name="Fricke W.F."/>
        </authorList>
    </citation>
    <scope>NUCLEOTIDE SEQUENCE [LARGE SCALE GENOMIC DNA]</scope>
    <source>
        <strain evidence="1 2">NQ4099</strain>
    </source>
</reference>